<feature type="compositionally biased region" description="Low complexity" evidence="1">
    <location>
        <begin position="12"/>
        <end position="21"/>
    </location>
</feature>
<keyword evidence="4" id="KW-1185">Reference proteome</keyword>
<feature type="transmembrane region" description="Helical" evidence="2">
    <location>
        <begin position="200"/>
        <end position="218"/>
    </location>
</feature>
<dbReference type="EMBL" id="JACSQK010000003">
    <property type="protein sequence ID" value="MBD7959968.1"/>
    <property type="molecule type" value="Genomic_DNA"/>
</dbReference>
<gene>
    <name evidence="3" type="ORF">H9646_05705</name>
</gene>
<feature type="transmembrane region" description="Helical" evidence="2">
    <location>
        <begin position="84"/>
        <end position="106"/>
    </location>
</feature>
<sequence>MHADSLSPPAFPSSSEQAAAPPAPVSRQGLLAMGLLQGLALYVLMEWMKGSDGVADRSWLVLWTLLIVLPALFMGMAVSRWRQAALWAGGAVMAAVVLAMGGWAVWRSLHSEAGHEGTLLRLVGAITLWWFVALAWFQARLEQGSWRIPYARLFVHAWNNALVLALASLCVQLIWGVLWLWAGLFALVGVKWFATLFSQMWFVLPATGLAAGLGLWMARTQERPIQMARQVLLALGRLLLPLMAWVLVLFVVMLLFTGVEKLWATRFAAALLMCVLLTHLWLVNAVYQDGAALQGPYPRWVLHLVHASLLAMPVLATLAGVAVGLRVAQYGWTAERLWAAAGSGVLWLYAAGYAWAAIHNRRAGVQGGLWLSVVSGVNRVMSLLVLAVLLALQTPLLDPDRLSARSQLAQLASGAQTITPARLKALKFDHGPYGAAALSELAQSPTAQQAQVKAWIEKIAGSATRADAVLEREDEDEVVDVPTAQTRIRTVAGDVPAADWWLWLQAQTRSQYWASSCVAEDAQCVLVGGDWDKDGQTDYLLCNLGSSSPRCQLTAREASTRADVPGAWRDEGRVQWPYMDDAHQRSSLSQALRSGQVQTLPPRWPQWQVQVQDAEQNVTPAVGQQEAMR</sequence>
<dbReference type="Proteomes" id="UP000634919">
    <property type="component" value="Unassembled WGS sequence"/>
</dbReference>
<feature type="transmembrane region" description="Helical" evidence="2">
    <location>
        <begin position="337"/>
        <end position="358"/>
    </location>
</feature>
<evidence type="ECO:0000256" key="2">
    <source>
        <dbReference type="SAM" id="Phobius"/>
    </source>
</evidence>
<keyword evidence="2" id="KW-0472">Membrane</keyword>
<feature type="transmembrane region" description="Helical" evidence="2">
    <location>
        <begin position="268"/>
        <end position="288"/>
    </location>
</feature>
<dbReference type="RefSeq" id="WP_191722391.1">
    <property type="nucleotide sequence ID" value="NZ_JACSQK010000003.1"/>
</dbReference>
<evidence type="ECO:0000313" key="4">
    <source>
        <dbReference type="Proteomes" id="UP000634919"/>
    </source>
</evidence>
<feature type="transmembrane region" description="Helical" evidence="2">
    <location>
        <begin position="370"/>
        <end position="392"/>
    </location>
</feature>
<keyword evidence="2" id="KW-0812">Transmembrane</keyword>
<name>A0ABR8S936_9BURK</name>
<reference evidence="3 4" key="1">
    <citation type="submission" date="2020-08" db="EMBL/GenBank/DDBJ databases">
        <title>A Genomic Blueprint of the Chicken Gut Microbiome.</title>
        <authorList>
            <person name="Gilroy R."/>
            <person name="Ravi A."/>
            <person name="Getino M."/>
            <person name="Pursley I."/>
            <person name="Horton D.L."/>
            <person name="Alikhan N.-F."/>
            <person name="Baker D."/>
            <person name="Gharbi K."/>
            <person name="Hall N."/>
            <person name="Watson M."/>
            <person name="Adriaenssens E.M."/>
            <person name="Foster-Nyarko E."/>
            <person name="Jarju S."/>
            <person name="Secka A."/>
            <person name="Antonio M."/>
            <person name="Oren A."/>
            <person name="Chaudhuri R."/>
            <person name="La Ragione R.M."/>
            <person name="Hildebrand F."/>
            <person name="Pallen M.J."/>
        </authorList>
    </citation>
    <scope>NUCLEOTIDE SEQUENCE [LARGE SCALE GENOMIC DNA]</scope>
    <source>
        <strain evidence="3 4">Sa2CVA6</strain>
    </source>
</reference>
<feature type="transmembrane region" description="Helical" evidence="2">
    <location>
        <begin position="157"/>
        <end position="188"/>
    </location>
</feature>
<protein>
    <submittedName>
        <fullName evidence="3">DUF4153 domain-containing protein</fullName>
    </submittedName>
</protein>
<keyword evidence="2" id="KW-1133">Transmembrane helix</keyword>
<evidence type="ECO:0000313" key="3">
    <source>
        <dbReference type="EMBL" id="MBD7959968.1"/>
    </source>
</evidence>
<feature type="transmembrane region" description="Helical" evidence="2">
    <location>
        <begin position="118"/>
        <end position="137"/>
    </location>
</feature>
<feature type="region of interest" description="Disordered" evidence="1">
    <location>
        <begin position="1"/>
        <end position="21"/>
    </location>
</feature>
<feature type="transmembrane region" description="Helical" evidence="2">
    <location>
        <begin position="238"/>
        <end position="256"/>
    </location>
</feature>
<accession>A0ABR8S936</accession>
<organism evidence="3 4">
    <name type="scientific">Comamonas avium</name>
    <dbReference type="NCBI Taxonomy" id="2762231"/>
    <lineage>
        <taxon>Bacteria</taxon>
        <taxon>Pseudomonadati</taxon>
        <taxon>Pseudomonadota</taxon>
        <taxon>Betaproteobacteria</taxon>
        <taxon>Burkholderiales</taxon>
        <taxon>Comamonadaceae</taxon>
        <taxon>Comamonas</taxon>
    </lineage>
</organism>
<evidence type="ECO:0000256" key="1">
    <source>
        <dbReference type="SAM" id="MobiDB-lite"/>
    </source>
</evidence>
<feature type="transmembrane region" description="Helical" evidence="2">
    <location>
        <begin position="60"/>
        <end position="78"/>
    </location>
</feature>
<feature type="transmembrane region" description="Helical" evidence="2">
    <location>
        <begin position="300"/>
        <end position="325"/>
    </location>
</feature>
<comment type="caution">
    <text evidence="3">The sequence shown here is derived from an EMBL/GenBank/DDBJ whole genome shotgun (WGS) entry which is preliminary data.</text>
</comment>
<proteinExistence type="predicted"/>